<keyword evidence="4" id="KW-1267">Proteomics identification</keyword>
<reference evidence="3" key="1">
    <citation type="journal article" date="2009" name="Science">
        <title>The B73 maize genome: complexity, diversity, and dynamics.</title>
        <authorList>
            <person name="Schnable P.S."/>
            <person name="Ware D."/>
            <person name="Fulton R.S."/>
            <person name="Stein J.C."/>
            <person name="Wei F."/>
            <person name="Pasternak S."/>
            <person name="Liang C."/>
            <person name="Zhang J."/>
            <person name="Fulton L."/>
            <person name="Graves T.A."/>
            <person name="Minx P."/>
            <person name="Reily A.D."/>
            <person name="Courtney L."/>
            <person name="Kruchowski S.S."/>
            <person name="Tomlinson C."/>
            <person name="Strong C."/>
            <person name="Delehaunty K."/>
            <person name="Fronick C."/>
            <person name="Courtney B."/>
            <person name="Rock S.M."/>
            <person name="Belter E."/>
            <person name="Du F."/>
            <person name="Kim K."/>
            <person name="Abbott R.M."/>
            <person name="Cotton M."/>
            <person name="Levy A."/>
            <person name="Marchetto P."/>
            <person name="Ochoa K."/>
            <person name="Jackson S.M."/>
            <person name="Gillam B."/>
            <person name="Chen W."/>
            <person name="Yan L."/>
            <person name="Higginbotham J."/>
            <person name="Cardenas M."/>
            <person name="Waligorski J."/>
            <person name="Applebaum E."/>
            <person name="Phelps L."/>
            <person name="Falcone J."/>
            <person name="Kanchi K."/>
            <person name="Thane T."/>
            <person name="Scimone A."/>
            <person name="Thane N."/>
            <person name="Henke J."/>
            <person name="Wang T."/>
            <person name="Ruppert J."/>
            <person name="Shah N."/>
            <person name="Rotter K."/>
            <person name="Hodges J."/>
            <person name="Ingenthron E."/>
            <person name="Cordes M."/>
            <person name="Kohlberg S."/>
            <person name="Sgro J."/>
            <person name="Delgado B."/>
            <person name="Mead K."/>
            <person name="Chinwalla A."/>
            <person name="Leonard S."/>
            <person name="Crouse K."/>
            <person name="Collura K."/>
            <person name="Kudrna D."/>
            <person name="Currie J."/>
            <person name="He R."/>
            <person name="Angelova A."/>
            <person name="Rajasekar S."/>
            <person name="Mueller T."/>
            <person name="Lomeli R."/>
            <person name="Scara G."/>
            <person name="Ko A."/>
            <person name="Delaney K."/>
            <person name="Wissotski M."/>
            <person name="Lopez G."/>
            <person name="Campos D."/>
            <person name="Braidotti M."/>
            <person name="Ashley E."/>
            <person name="Golser W."/>
            <person name="Kim H."/>
            <person name="Lee S."/>
            <person name="Lin J."/>
            <person name="Dujmic Z."/>
            <person name="Kim W."/>
            <person name="Talag J."/>
            <person name="Zuccolo A."/>
            <person name="Fan C."/>
            <person name="Sebastian A."/>
            <person name="Kramer M."/>
            <person name="Spiegel L."/>
            <person name="Nascimento L."/>
            <person name="Zutavern T."/>
            <person name="Miller B."/>
            <person name="Ambroise C."/>
            <person name="Muller S."/>
            <person name="Spooner W."/>
            <person name="Narechania A."/>
            <person name="Ren L."/>
            <person name="Wei S."/>
            <person name="Kumari S."/>
            <person name="Faga B."/>
            <person name="Levy M.J."/>
            <person name="McMahan L."/>
            <person name="Van Buren P."/>
            <person name="Vaughn M.W."/>
            <person name="Ying K."/>
            <person name="Yeh C.-T."/>
            <person name="Emrich S.J."/>
            <person name="Jia Y."/>
            <person name="Kalyanaraman A."/>
            <person name="Hsia A.-P."/>
            <person name="Barbazuk W.B."/>
            <person name="Baucom R.S."/>
            <person name="Brutnell T.P."/>
            <person name="Carpita N.C."/>
            <person name="Chaparro C."/>
            <person name="Chia J.-M."/>
            <person name="Deragon J.-M."/>
            <person name="Estill J.C."/>
            <person name="Fu Y."/>
            <person name="Jeddeloh J.A."/>
            <person name="Han Y."/>
            <person name="Lee H."/>
            <person name="Li P."/>
            <person name="Lisch D.R."/>
            <person name="Liu S."/>
            <person name="Liu Z."/>
            <person name="Nagel D.H."/>
            <person name="McCann M.C."/>
            <person name="SanMiguel P."/>
            <person name="Myers A.M."/>
            <person name="Nettleton D."/>
            <person name="Nguyen J."/>
            <person name="Penning B.W."/>
            <person name="Ponnala L."/>
            <person name="Schneider K.L."/>
            <person name="Schwartz D.C."/>
            <person name="Sharma A."/>
            <person name="Soderlund C."/>
            <person name="Springer N.M."/>
            <person name="Sun Q."/>
            <person name="Wang H."/>
            <person name="Waterman M."/>
            <person name="Westerman R."/>
            <person name="Wolfgruber T.K."/>
            <person name="Yang L."/>
            <person name="Yu Y."/>
            <person name="Zhang L."/>
            <person name="Zhou S."/>
            <person name="Zhu Q."/>
            <person name="Bennetzen J.L."/>
            <person name="Dawe R.K."/>
            <person name="Jiang J."/>
            <person name="Jiang N."/>
            <person name="Presting G.G."/>
            <person name="Wessler S.R."/>
            <person name="Aluru S."/>
            <person name="Martienssen R.A."/>
            <person name="Clifton S.W."/>
            <person name="McCombie W.R."/>
            <person name="Wing R.A."/>
            <person name="Wilson R.K."/>
        </authorList>
    </citation>
    <scope>NUCLEOTIDE SEQUENCE [LARGE SCALE GENOMIC DNA]</scope>
    <source>
        <strain evidence="3">cv. B73</strain>
    </source>
</reference>
<dbReference type="Gramene" id="Zm00001eb291420_T004">
    <property type="protein sequence ID" value="Zm00001eb291420_P004"/>
    <property type="gene ID" value="Zm00001eb291420"/>
</dbReference>
<proteinExistence type="evidence at protein level"/>
<evidence type="ECO:0007829" key="4">
    <source>
        <dbReference type="PeptideAtlas" id="A0A804Q311"/>
    </source>
</evidence>
<accession>A0A804Q311</accession>
<comment type="similarity">
    <text evidence="1">Belongs to the UDP-glycosyltransferase family.</text>
</comment>
<keyword evidence="3" id="KW-1185">Reference proteome</keyword>
<gene>
    <name evidence="2" type="primary">LOC100285511</name>
</gene>
<evidence type="ECO:0000313" key="2">
    <source>
        <dbReference type="EnsemblPlants" id="Zm00001eb291420_P004"/>
    </source>
</evidence>
<protein>
    <submittedName>
        <fullName evidence="2">Uncharacterized protein</fullName>
    </submittedName>
</protein>
<dbReference type="PANTHER" id="PTHR11926">
    <property type="entry name" value="GLUCOSYL/GLUCURONOSYL TRANSFERASES"/>
    <property type="match status" value="1"/>
</dbReference>
<dbReference type="SUPFAM" id="SSF53756">
    <property type="entry name" value="UDP-Glycosyltransferase/glycogen phosphorylase"/>
    <property type="match status" value="1"/>
</dbReference>
<evidence type="ECO:0000313" key="3">
    <source>
        <dbReference type="Proteomes" id="UP000007305"/>
    </source>
</evidence>
<evidence type="ECO:0000256" key="1">
    <source>
        <dbReference type="ARBA" id="ARBA00009995"/>
    </source>
</evidence>
<dbReference type="Gene3D" id="3.40.50.2000">
    <property type="entry name" value="Glycogen Phosphorylase B"/>
    <property type="match status" value="2"/>
</dbReference>
<dbReference type="Proteomes" id="UP000007305">
    <property type="component" value="Chromosome 6"/>
</dbReference>
<sequence>MGSTAAAPCHIVAVPYPGRGHVNAMLNLCRLLAARDGVTITIIVTEEWLSLLGAPAALPDLGLRVRFEAIPNVIPSEHGRANDMVGFMEAVYTKMASPFERRGVPVCIMCPISATMFAVQYNFHLLPPAAAGGGASPDITGSCFVENYIPGTKSIRFADLAPTHTDALLLDKILEAHSSVKKAQCIVFTTFQELE</sequence>
<name>A0A804Q311_MAIZE</name>
<dbReference type="PANTHER" id="PTHR11926:SF1395">
    <property type="entry name" value="GLYCOSYLTRANSFERASE"/>
    <property type="match status" value="1"/>
</dbReference>
<organism evidence="2 3">
    <name type="scientific">Zea mays</name>
    <name type="common">Maize</name>
    <dbReference type="NCBI Taxonomy" id="4577"/>
    <lineage>
        <taxon>Eukaryota</taxon>
        <taxon>Viridiplantae</taxon>
        <taxon>Streptophyta</taxon>
        <taxon>Embryophyta</taxon>
        <taxon>Tracheophyta</taxon>
        <taxon>Spermatophyta</taxon>
        <taxon>Magnoliopsida</taxon>
        <taxon>Liliopsida</taxon>
        <taxon>Poales</taxon>
        <taxon>Poaceae</taxon>
        <taxon>PACMAD clade</taxon>
        <taxon>Panicoideae</taxon>
        <taxon>Andropogonodae</taxon>
        <taxon>Andropogoneae</taxon>
        <taxon>Tripsacinae</taxon>
        <taxon>Zea</taxon>
    </lineage>
</organism>
<dbReference type="EnsemblPlants" id="Zm00001eb291420_T004">
    <property type="protein sequence ID" value="Zm00001eb291420_P004"/>
    <property type="gene ID" value="Zm00001eb291420"/>
</dbReference>
<reference evidence="2" key="3">
    <citation type="submission" date="2021-05" db="UniProtKB">
        <authorList>
            <consortium name="EnsemblPlants"/>
        </authorList>
    </citation>
    <scope>IDENTIFICATION</scope>
    <source>
        <strain evidence="2">cv. B73</strain>
    </source>
</reference>
<reference evidence="2" key="2">
    <citation type="submission" date="2019-07" db="EMBL/GenBank/DDBJ databases">
        <authorList>
            <person name="Seetharam A."/>
            <person name="Woodhouse M."/>
            <person name="Cannon E."/>
        </authorList>
    </citation>
    <scope>NUCLEOTIDE SEQUENCE [LARGE SCALE GENOMIC DNA]</scope>
    <source>
        <strain evidence="2">cv. B73</strain>
    </source>
</reference>
<dbReference type="AlphaFoldDB" id="A0A804Q311"/>